<organism evidence="1 2">
    <name type="scientific">Scleroderma citrinum Foug A</name>
    <dbReference type="NCBI Taxonomy" id="1036808"/>
    <lineage>
        <taxon>Eukaryota</taxon>
        <taxon>Fungi</taxon>
        <taxon>Dikarya</taxon>
        <taxon>Basidiomycota</taxon>
        <taxon>Agaricomycotina</taxon>
        <taxon>Agaricomycetes</taxon>
        <taxon>Agaricomycetidae</taxon>
        <taxon>Boletales</taxon>
        <taxon>Sclerodermatineae</taxon>
        <taxon>Sclerodermataceae</taxon>
        <taxon>Scleroderma</taxon>
    </lineage>
</organism>
<reference evidence="2" key="2">
    <citation type="submission" date="2015-01" db="EMBL/GenBank/DDBJ databases">
        <title>Evolutionary Origins and Diversification of the Mycorrhizal Mutualists.</title>
        <authorList>
            <consortium name="DOE Joint Genome Institute"/>
            <consortium name="Mycorrhizal Genomics Consortium"/>
            <person name="Kohler A."/>
            <person name="Kuo A."/>
            <person name="Nagy L.G."/>
            <person name="Floudas D."/>
            <person name="Copeland A."/>
            <person name="Barry K.W."/>
            <person name="Cichocki N."/>
            <person name="Veneault-Fourrey C."/>
            <person name="LaButti K."/>
            <person name="Lindquist E.A."/>
            <person name="Lipzen A."/>
            <person name="Lundell T."/>
            <person name="Morin E."/>
            <person name="Murat C."/>
            <person name="Riley R."/>
            <person name="Ohm R."/>
            <person name="Sun H."/>
            <person name="Tunlid A."/>
            <person name="Henrissat B."/>
            <person name="Grigoriev I.V."/>
            <person name="Hibbett D.S."/>
            <person name="Martin F."/>
        </authorList>
    </citation>
    <scope>NUCLEOTIDE SEQUENCE [LARGE SCALE GENOMIC DNA]</scope>
    <source>
        <strain evidence="2">Foug A</strain>
    </source>
</reference>
<evidence type="ECO:0000313" key="1">
    <source>
        <dbReference type="EMBL" id="KIM67751.1"/>
    </source>
</evidence>
<accession>A0A0C3EIL2</accession>
<sequence length="119" mass="13360">MRQIARLVPERTVFFLCDVQERSSELESSFLVIMSHPCPGLTIYGFDELVLTINKIPGFEYSSHRNRAQPQGYVAAIKPSAAIAPIHRTPQLSGQLHTKLISRRLVTCIWGQSRSLPSP</sequence>
<proteinExistence type="predicted"/>
<reference evidence="1 2" key="1">
    <citation type="submission" date="2014-04" db="EMBL/GenBank/DDBJ databases">
        <authorList>
            <consortium name="DOE Joint Genome Institute"/>
            <person name="Kuo A."/>
            <person name="Kohler A."/>
            <person name="Nagy L.G."/>
            <person name="Floudas D."/>
            <person name="Copeland A."/>
            <person name="Barry K.W."/>
            <person name="Cichocki N."/>
            <person name="Veneault-Fourrey C."/>
            <person name="LaButti K."/>
            <person name="Lindquist E.A."/>
            <person name="Lipzen A."/>
            <person name="Lundell T."/>
            <person name="Morin E."/>
            <person name="Murat C."/>
            <person name="Sun H."/>
            <person name="Tunlid A."/>
            <person name="Henrissat B."/>
            <person name="Grigoriev I.V."/>
            <person name="Hibbett D.S."/>
            <person name="Martin F."/>
            <person name="Nordberg H.P."/>
            <person name="Cantor M.N."/>
            <person name="Hua S.X."/>
        </authorList>
    </citation>
    <scope>NUCLEOTIDE SEQUENCE [LARGE SCALE GENOMIC DNA]</scope>
    <source>
        <strain evidence="1 2">Foug A</strain>
    </source>
</reference>
<protein>
    <submittedName>
        <fullName evidence="1">Uncharacterized protein</fullName>
    </submittedName>
</protein>
<gene>
    <name evidence="1" type="ORF">SCLCIDRAFT_1209875</name>
</gene>
<dbReference type="Proteomes" id="UP000053989">
    <property type="component" value="Unassembled WGS sequence"/>
</dbReference>
<keyword evidence="2" id="KW-1185">Reference proteome</keyword>
<dbReference type="OrthoDB" id="269496at2759"/>
<dbReference type="InParanoid" id="A0A0C3EIL2"/>
<dbReference type="AlphaFoldDB" id="A0A0C3EIL2"/>
<dbReference type="EMBL" id="KN822011">
    <property type="protein sequence ID" value="KIM67751.1"/>
    <property type="molecule type" value="Genomic_DNA"/>
</dbReference>
<evidence type="ECO:0000313" key="2">
    <source>
        <dbReference type="Proteomes" id="UP000053989"/>
    </source>
</evidence>
<name>A0A0C3EIL2_9AGAM</name>
<dbReference type="HOGENOM" id="CLU_2062865_0_0_1"/>